<accession>A0A0Q0X2D3</accession>
<keyword evidence="2" id="KW-0472">Membrane</keyword>
<reference evidence="3 4" key="1">
    <citation type="submission" date="2015-04" db="EMBL/GenBank/DDBJ databases">
        <title>Complete genome of flavobacterium.</title>
        <authorList>
            <person name="Kwon Y.M."/>
            <person name="Kim S.-J."/>
        </authorList>
    </citation>
    <scope>NUCLEOTIDE SEQUENCE [LARGE SCALE GENOMIC DNA]</scope>
    <source>
        <strain evidence="3 4">DK169</strain>
    </source>
</reference>
<dbReference type="PANTHER" id="PTHR36838:SF3">
    <property type="entry name" value="TRANSPORTER AUXIN EFFLUX CARRIER EC FAMILY"/>
    <property type="match status" value="1"/>
</dbReference>
<protein>
    <recommendedName>
        <fullName evidence="5">Permease</fullName>
    </recommendedName>
</protein>
<feature type="transmembrane region" description="Helical" evidence="2">
    <location>
        <begin position="237"/>
        <end position="255"/>
    </location>
</feature>
<dbReference type="STRING" id="346185.AAY42_13945"/>
<dbReference type="PANTHER" id="PTHR36838">
    <property type="entry name" value="AUXIN EFFLUX CARRIER FAMILY PROTEIN"/>
    <property type="match status" value="1"/>
</dbReference>
<feature type="transmembrane region" description="Helical" evidence="2">
    <location>
        <begin position="261"/>
        <end position="280"/>
    </location>
</feature>
<feature type="transmembrane region" description="Helical" evidence="2">
    <location>
        <begin position="35"/>
        <end position="53"/>
    </location>
</feature>
<feature type="transmembrane region" description="Helical" evidence="2">
    <location>
        <begin position="171"/>
        <end position="193"/>
    </location>
</feature>
<feature type="transmembrane region" description="Helical" evidence="2">
    <location>
        <begin position="205"/>
        <end position="225"/>
    </location>
</feature>
<dbReference type="RefSeq" id="WP_055397945.1">
    <property type="nucleotide sequence ID" value="NZ_LCTZ01000002.1"/>
</dbReference>
<feature type="transmembrane region" description="Helical" evidence="2">
    <location>
        <begin position="130"/>
        <end position="150"/>
    </location>
</feature>
<evidence type="ECO:0000313" key="4">
    <source>
        <dbReference type="Proteomes" id="UP000050827"/>
    </source>
</evidence>
<dbReference type="Proteomes" id="UP000050827">
    <property type="component" value="Unassembled WGS sequence"/>
</dbReference>
<evidence type="ECO:0000256" key="2">
    <source>
        <dbReference type="SAM" id="Phobius"/>
    </source>
</evidence>
<organism evidence="3 4">
    <name type="scientific">Flagellimonas eckloniae</name>
    <dbReference type="NCBI Taxonomy" id="346185"/>
    <lineage>
        <taxon>Bacteria</taxon>
        <taxon>Pseudomonadati</taxon>
        <taxon>Bacteroidota</taxon>
        <taxon>Flavobacteriia</taxon>
        <taxon>Flavobacteriales</taxon>
        <taxon>Flavobacteriaceae</taxon>
        <taxon>Flagellimonas</taxon>
    </lineage>
</organism>
<evidence type="ECO:0000313" key="3">
    <source>
        <dbReference type="EMBL" id="KQC31770.1"/>
    </source>
</evidence>
<proteinExistence type="predicted"/>
<gene>
    <name evidence="3" type="ORF">AAY42_13945</name>
</gene>
<feature type="transmembrane region" description="Helical" evidence="2">
    <location>
        <begin position="59"/>
        <end position="83"/>
    </location>
</feature>
<name>A0A0Q0X2D3_9FLAO</name>
<evidence type="ECO:0000256" key="1">
    <source>
        <dbReference type="ARBA" id="ARBA00022448"/>
    </source>
</evidence>
<dbReference type="OrthoDB" id="1490711at2"/>
<feature type="transmembrane region" description="Helical" evidence="2">
    <location>
        <begin position="329"/>
        <end position="352"/>
    </location>
</feature>
<keyword evidence="2" id="KW-0812">Transmembrane</keyword>
<dbReference type="PATRIC" id="fig|1547436.3.peg.2880"/>
<feature type="transmembrane region" description="Helical" evidence="2">
    <location>
        <begin position="95"/>
        <end position="118"/>
    </location>
</feature>
<evidence type="ECO:0008006" key="5">
    <source>
        <dbReference type="Google" id="ProtNLM"/>
    </source>
</evidence>
<sequence length="381" mass="41579">MNLALQKTLELLVIIGLGVLLQKKVVKQDLKGVKTLILSVALPATIFVALLKIELKGSLLALPILALTFNLLMLLATKYFLAISLPKKEDAKKRTLMMLLPSLAPGLSCFPFIVVYLGDDYLALAALADVGNKVFGLILLYMLAMHWYHLRAVKNHLVSAKSKMRSLVMSLINEPINIVIVVGLLLLALGLSLSSLPGFLQNTVLSLKVLMTPLVLLFIGMAVKIKSGEFGFILSLLFRRAGITFCLSALFATFFPALTPALILLLVVFPQSSCSFWPFAHMSAVNSLEEKDEQKKPTFNIDFAVNVLACSLPFSTILIISILSFGDFFASASTLFLFGGTFIIGSFLPYLLSRLKNGNKKTISTSELSKMASGPCLEEKD</sequence>
<comment type="caution">
    <text evidence="3">The sequence shown here is derived from an EMBL/GenBank/DDBJ whole genome shotgun (WGS) entry which is preliminary data.</text>
</comment>
<dbReference type="EMBL" id="LCTZ01000002">
    <property type="protein sequence ID" value="KQC31770.1"/>
    <property type="molecule type" value="Genomic_DNA"/>
</dbReference>
<dbReference type="AlphaFoldDB" id="A0A0Q0X2D3"/>
<keyword evidence="1" id="KW-0813">Transport</keyword>
<keyword evidence="2" id="KW-1133">Transmembrane helix</keyword>
<keyword evidence="4" id="KW-1185">Reference proteome</keyword>
<feature type="transmembrane region" description="Helical" evidence="2">
    <location>
        <begin position="301"/>
        <end position="323"/>
    </location>
</feature>